<dbReference type="GO" id="GO:0000139">
    <property type="term" value="C:Golgi membrane"/>
    <property type="evidence" value="ECO:0007669"/>
    <property type="project" value="TreeGrafter"/>
</dbReference>
<comment type="caution">
    <text evidence="4">The sequence shown here is derived from an EMBL/GenBank/DDBJ whole genome shotgun (WGS) entry which is preliminary data.</text>
</comment>
<dbReference type="PANTHER" id="PTHR31306">
    <property type="entry name" value="ALPHA-1,6-MANNOSYLTRANSFERASE MNN11-RELATED"/>
    <property type="match status" value="1"/>
</dbReference>
<evidence type="ECO:0000256" key="3">
    <source>
        <dbReference type="ARBA" id="ARBA00022679"/>
    </source>
</evidence>
<dbReference type="EMBL" id="CAUJNA010001513">
    <property type="protein sequence ID" value="CAJ1387408.1"/>
    <property type="molecule type" value="Genomic_DNA"/>
</dbReference>
<evidence type="ECO:0000313" key="5">
    <source>
        <dbReference type="Proteomes" id="UP001178507"/>
    </source>
</evidence>
<dbReference type="InterPro" id="IPR008630">
    <property type="entry name" value="Glyco_trans_34"/>
</dbReference>
<dbReference type="InterPro" id="IPR029044">
    <property type="entry name" value="Nucleotide-diphossugar_trans"/>
</dbReference>
<sequence>MAMALLPGLGNFGICWGIIAQIQAAAASSDTTRIHMVTFTSDERYAERFKASLTAKERYAEFWGYTWEVFTDNSIDCDKFRAFRWRGDFRYCKLEALKTIWRRVKRLQKTAPDPAIRDYIFWHDVDTHIMRPELPLTSFLAKAKYAPVVFTDNALSLNNGVFFLQVDEGIGKAFYSAWRKGCRTGEWPWADNGCMYEVLLQHLGKDRYQGACSRFRQEFDETRPEPPTGEQLMSCFNSQMDAMGMGCCDRQVEGFAFLTGTEDAFNHHPCQELERRKELQEFDRELIRAHCFKEGMFMAHSKDTTYGEESLKRAALLSRQEL</sequence>
<proteinExistence type="inferred from homology"/>
<comment type="similarity">
    <text evidence="1">Belongs to the glycosyltransferase 34 family.</text>
</comment>
<evidence type="ECO:0000256" key="2">
    <source>
        <dbReference type="ARBA" id="ARBA00022676"/>
    </source>
</evidence>
<evidence type="ECO:0008006" key="6">
    <source>
        <dbReference type="Google" id="ProtNLM"/>
    </source>
</evidence>
<dbReference type="GO" id="GO:0006487">
    <property type="term" value="P:protein N-linked glycosylation"/>
    <property type="evidence" value="ECO:0007669"/>
    <property type="project" value="TreeGrafter"/>
</dbReference>
<dbReference type="PANTHER" id="PTHR31306:SF4">
    <property type="entry name" value="ALPHA-1,2-GALACTOSYLTRANSFERASE"/>
    <property type="match status" value="1"/>
</dbReference>
<accession>A0AA36IIK5</accession>
<evidence type="ECO:0000313" key="4">
    <source>
        <dbReference type="EMBL" id="CAJ1387408.1"/>
    </source>
</evidence>
<keyword evidence="5" id="KW-1185">Reference proteome</keyword>
<name>A0AA36IIK5_9DINO</name>
<dbReference type="AlphaFoldDB" id="A0AA36IIK5"/>
<gene>
    <name evidence="4" type="ORF">EVOR1521_LOCUS13493</name>
</gene>
<keyword evidence="2" id="KW-0328">Glycosyltransferase</keyword>
<keyword evidence="3" id="KW-0808">Transferase</keyword>
<organism evidence="4 5">
    <name type="scientific">Effrenium voratum</name>
    <dbReference type="NCBI Taxonomy" id="2562239"/>
    <lineage>
        <taxon>Eukaryota</taxon>
        <taxon>Sar</taxon>
        <taxon>Alveolata</taxon>
        <taxon>Dinophyceae</taxon>
        <taxon>Suessiales</taxon>
        <taxon>Symbiodiniaceae</taxon>
        <taxon>Effrenium</taxon>
    </lineage>
</organism>
<dbReference type="Proteomes" id="UP001178507">
    <property type="component" value="Unassembled WGS sequence"/>
</dbReference>
<reference evidence="4" key="1">
    <citation type="submission" date="2023-08" db="EMBL/GenBank/DDBJ databases">
        <authorList>
            <person name="Chen Y."/>
            <person name="Shah S."/>
            <person name="Dougan E. K."/>
            <person name="Thang M."/>
            <person name="Chan C."/>
        </authorList>
    </citation>
    <scope>NUCLEOTIDE SEQUENCE</scope>
</reference>
<protein>
    <recommendedName>
        <fullName evidence="6">Glycosyltransferase family 34 protein</fullName>
    </recommendedName>
</protein>
<evidence type="ECO:0000256" key="1">
    <source>
        <dbReference type="ARBA" id="ARBA00005664"/>
    </source>
</evidence>
<dbReference type="GO" id="GO:0016757">
    <property type="term" value="F:glycosyltransferase activity"/>
    <property type="evidence" value="ECO:0007669"/>
    <property type="project" value="UniProtKB-KW"/>
</dbReference>
<dbReference type="Gene3D" id="3.90.550.10">
    <property type="entry name" value="Spore Coat Polysaccharide Biosynthesis Protein SpsA, Chain A"/>
    <property type="match status" value="1"/>
</dbReference>